<comment type="caution">
    <text evidence="1">The sequence shown here is derived from an EMBL/GenBank/DDBJ whole genome shotgun (WGS) entry which is preliminary data.</text>
</comment>
<keyword evidence="2" id="KW-1185">Reference proteome</keyword>
<name>A0A8J3MUI8_9CHLR</name>
<dbReference type="Proteomes" id="UP000612362">
    <property type="component" value="Unassembled WGS sequence"/>
</dbReference>
<sequence>MYTFSNGLIYSKNDQMIPLRWEGIQSLYHKCVQGKGGAIHTYTIQLSNGQKILLINELKKITHLGDMIEDKTARFWLPQVIGAYQNGDPIHFGPLTVNQSGLDSGKAHIPWAQIPRLVDTRTCVVADQRGIFHRLLVRVEDVPNAVLLQRLVNQIATANNSTR</sequence>
<protein>
    <submittedName>
        <fullName evidence="1">Uncharacterized protein</fullName>
    </submittedName>
</protein>
<evidence type="ECO:0000313" key="2">
    <source>
        <dbReference type="Proteomes" id="UP000612362"/>
    </source>
</evidence>
<proteinExistence type="predicted"/>
<reference evidence="1" key="1">
    <citation type="submission" date="2020-10" db="EMBL/GenBank/DDBJ databases">
        <title>Taxonomic study of unclassified bacteria belonging to the class Ktedonobacteria.</title>
        <authorList>
            <person name="Yabe S."/>
            <person name="Wang C.M."/>
            <person name="Zheng Y."/>
            <person name="Sakai Y."/>
            <person name="Cavaletti L."/>
            <person name="Monciardini P."/>
            <person name="Donadio S."/>
        </authorList>
    </citation>
    <scope>NUCLEOTIDE SEQUENCE</scope>
    <source>
        <strain evidence="1">SOSP1-1</strain>
    </source>
</reference>
<accession>A0A8J3MUI8</accession>
<gene>
    <name evidence="1" type="ORF">KSX_51240</name>
</gene>
<dbReference type="Pfam" id="PF20226">
    <property type="entry name" value="DUF6585"/>
    <property type="match status" value="1"/>
</dbReference>
<dbReference type="AlphaFoldDB" id="A0A8J3MUI8"/>
<dbReference type="EMBL" id="BNJF01000002">
    <property type="protein sequence ID" value="GHO46961.1"/>
    <property type="molecule type" value="Genomic_DNA"/>
</dbReference>
<dbReference type="InterPro" id="IPR046492">
    <property type="entry name" value="DUF6585"/>
</dbReference>
<evidence type="ECO:0000313" key="1">
    <source>
        <dbReference type="EMBL" id="GHO46961.1"/>
    </source>
</evidence>
<organism evidence="1 2">
    <name type="scientific">Ktedonospora formicarum</name>
    <dbReference type="NCBI Taxonomy" id="2778364"/>
    <lineage>
        <taxon>Bacteria</taxon>
        <taxon>Bacillati</taxon>
        <taxon>Chloroflexota</taxon>
        <taxon>Ktedonobacteria</taxon>
        <taxon>Ktedonobacterales</taxon>
        <taxon>Ktedonobacteraceae</taxon>
        <taxon>Ktedonospora</taxon>
    </lineage>
</organism>